<accession>A0AAV7WRA7</accession>
<proteinExistence type="predicted"/>
<protein>
    <submittedName>
        <fullName evidence="1">Uncharacterized protein</fullName>
    </submittedName>
</protein>
<name>A0AAV7WRA7_PLEWA</name>
<organism evidence="1 2">
    <name type="scientific">Pleurodeles waltl</name>
    <name type="common">Iberian ribbed newt</name>
    <dbReference type="NCBI Taxonomy" id="8319"/>
    <lineage>
        <taxon>Eukaryota</taxon>
        <taxon>Metazoa</taxon>
        <taxon>Chordata</taxon>
        <taxon>Craniata</taxon>
        <taxon>Vertebrata</taxon>
        <taxon>Euteleostomi</taxon>
        <taxon>Amphibia</taxon>
        <taxon>Batrachia</taxon>
        <taxon>Caudata</taxon>
        <taxon>Salamandroidea</taxon>
        <taxon>Salamandridae</taxon>
        <taxon>Pleurodelinae</taxon>
        <taxon>Pleurodeles</taxon>
    </lineage>
</organism>
<gene>
    <name evidence="1" type="ORF">NDU88_003066</name>
</gene>
<keyword evidence="2" id="KW-1185">Reference proteome</keyword>
<evidence type="ECO:0000313" key="1">
    <source>
        <dbReference type="EMBL" id="KAJ1215457.1"/>
    </source>
</evidence>
<sequence>MSREALWIQCAPYIIAEDPQRVAETGEPLVDENECSDPHRLGTAIVEAYALVSDHSLPHAIVPKRCTRAVGVAQAELL</sequence>
<evidence type="ECO:0000313" key="2">
    <source>
        <dbReference type="Proteomes" id="UP001066276"/>
    </source>
</evidence>
<dbReference type="Proteomes" id="UP001066276">
    <property type="component" value="Chromosome 1_1"/>
</dbReference>
<dbReference type="AlphaFoldDB" id="A0AAV7WRA7"/>
<reference evidence="1" key="1">
    <citation type="journal article" date="2022" name="bioRxiv">
        <title>Sequencing and chromosome-scale assembly of the giantPleurodeles waltlgenome.</title>
        <authorList>
            <person name="Brown T."/>
            <person name="Elewa A."/>
            <person name="Iarovenko S."/>
            <person name="Subramanian E."/>
            <person name="Araus A.J."/>
            <person name="Petzold A."/>
            <person name="Susuki M."/>
            <person name="Suzuki K.-i.T."/>
            <person name="Hayashi T."/>
            <person name="Toyoda A."/>
            <person name="Oliveira C."/>
            <person name="Osipova E."/>
            <person name="Leigh N.D."/>
            <person name="Simon A."/>
            <person name="Yun M.H."/>
        </authorList>
    </citation>
    <scope>NUCLEOTIDE SEQUENCE</scope>
    <source>
        <strain evidence="1">20211129_DDA</strain>
        <tissue evidence="1">Liver</tissue>
    </source>
</reference>
<dbReference type="EMBL" id="JANPWB010000001">
    <property type="protein sequence ID" value="KAJ1215457.1"/>
    <property type="molecule type" value="Genomic_DNA"/>
</dbReference>
<comment type="caution">
    <text evidence="1">The sequence shown here is derived from an EMBL/GenBank/DDBJ whole genome shotgun (WGS) entry which is preliminary data.</text>
</comment>